<evidence type="ECO:0000313" key="11">
    <source>
        <dbReference type="Proteomes" id="UP001168642"/>
    </source>
</evidence>
<keyword evidence="7 8" id="KW-0998">Cell outer membrane</keyword>
<evidence type="ECO:0000256" key="8">
    <source>
        <dbReference type="PROSITE-ProRule" id="PRU01360"/>
    </source>
</evidence>
<dbReference type="InterPro" id="IPR037066">
    <property type="entry name" value="Plug_dom_sf"/>
</dbReference>
<keyword evidence="10" id="KW-0675">Receptor</keyword>
<evidence type="ECO:0000256" key="7">
    <source>
        <dbReference type="ARBA" id="ARBA00023237"/>
    </source>
</evidence>
<dbReference type="InterPro" id="IPR036942">
    <property type="entry name" value="Beta-barrel_TonB_sf"/>
</dbReference>
<dbReference type="Gene3D" id="2.40.170.20">
    <property type="entry name" value="TonB-dependent receptor, beta-barrel domain"/>
    <property type="match status" value="1"/>
</dbReference>
<evidence type="ECO:0000313" key="10">
    <source>
        <dbReference type="EMBL" id="MDO3694189.1"/>
    </source>
</evidence>
<comment type="subcellular location">
    <subcellularLocation>
        <location evidence="1 8">Cell outer membrane</location>
        <topology evidence="1 8">Multi-pass membrane protein</topology>
    </subcellularLocation>
</comment>
<keyword evidence="6 8" id="KW-0472">Membrane</keyword>
<gene>
    <name evidence="10" type="ORF">QVZ41_04900</name>
</gene>
<dbReference type="SUPFAM" id="SSF49464">
    <property type="entry name" value="Carboxypeptidase regulatory domain-like"/>
    <property type="match status" value="1"/>
</dbReference>
<dbReference type="PANTHER" id="PTHR30069:SF29">
    <property type="entry name" value="HEMOGLOBIN AND HEMOGLOBIN-HAPTOGLOBIN-BINDING PROTEIN 1-RELATED"/>
    <property type="match status" value="1"/>
</dbReference>
<sequence length="811" mass="91824">MEFKLFFIFFTVITASYSQNLQNIISGKVIDRKGQPLFGATISIDNNSQASIVDENGNYSINNLPNGKHLIKASYMGFKTEHREIVFNNRKKDIHLNFSLEENTESLQQVRLLGKTQKTKIEEKGFAVNVIETKEASLRNIQTNELLNTTVGVKLRQNGGLGSNVQYMLNGLSGSSVRIFIDGIPISVYGSSFSLNSIPPSMIKRIEVYKGVIPGHLADDALGGAINVVLHKGTKSNFNASVSYGSFNTFQASVNGLYRFDKSGFTIKTSGFHNYSDNDYKVWGGMVKHIEVDGSQTPITAKRFHDAYRSTGGMAQIGFTDVKWADQFFIGMTGSDDYKQVQHGAFMTISPYKGRFLESNALLTNMSYIKKDLLTKGLSVNFNGLYGKRKRIVNDTVDQAYTWKGVKMQRKDFENPGQVIDHKYPWGSQQEGGPTLMNIRRNVASMRTGISYKANKHHKILFNHVYSGLDREDTDEMVSYLENTFKQTSDLYKNIYSLSYELNAFKKRLKLNVFGKHYRQKIKNTQPKYNDDKTEVIKDVYQSDKDYNGYGFAGSFAILENIIVLSSAEKAIRLPNENEVFGDAGDNLIANLGVKPEISMNYNLGICLGKFNIKKHGVTLSTNLFSRNIQDLIGLPANADDSWENDELVQYANFNEKTTSKGIEAQFNYSYNNNFGFSFNFSKLSLKTRNRRGQIVDVPNTPLFTMNGAFRYSLKDFIQKNARLNLFYDAYYTHEFSYKTAQGTNVTGLDAFLVPTQFIQNFGCSYAFPKNRFVLSFDAKNIFNQAAYDNRSVQKPGRAFYIKLNYFINKL</sequence>
<dbReference type="Gene3D" id="2.170.130.10">
    <property type="entry name" value="TonB-dependent receptor, plug domain"/>
    <property type="match status" value="1"/>
</dbReference>
<proteinExistence type="inferred from homology"/>
<keyword evidence="5" id="KW-0732">Signal</keyword>
<accession>A0ABT8VQD8</accession>
<dbReference type="InterPro" id="IPR012910">
    <property type="entry name" value="Plug_dom"/>
</dbReference>
<dbReference type="PROSITE" id="PS52016">
    <property type="entry name" value="TONB_DEPENDENT_REC_3"/>
    <property type="match status" value="1"/>
</dbReference>
<dbReference type="EMBL" id="JAUMIT010000001">
    <property type="protein sequence ID" value="MDO3694189.1"/>
    <property type="molecule type" value="Genomic_DNA"/>
</dbReference>
<keyword evidence="2 8" id="KW-0813">Transport</keyword>
<organism evidence="10 11">
    <name type="scientific">Wenyingzhuangia gilva</name>
    <dbReference type="NCBI Taxonomy" id="3057677"/>
    <lineage>
        <taxon>Bacteria</taxon>
        <taxon>Pseudomonadati</taxon>
        <taxon>Bacteroidota</taxon>
        <taxon>Flavobacteriia</taxon>
        <taxon>Flavobacteriales</taxon>
        <taxon>Flavobacteriaceae</taxon>
        <taxon>Wenyingzhuangia</taxon>
    </lineage>
</organism>
<dbReference type="SUPFAM" id="SSF56935">
    <property type="entry name" value="Porins"/>
    <property type="match status" value="1"/>
</dbReference>
<dbReference type="Gene3D" id="2.60.40.1120">
    <property type="entry name" value="Carboxypeptidase-like, regulatory domain"/>
    <property type="match status" value="1"/>
</dbReference>
<evidence type="ECO:0000259" key="9">
    <source>
        <dbReference type="Pfam" id="PF07715"/>
    </source>
</evidence>
<keyword evidence="11" id="KW-1185">Reference proteome</keyword>
<name>A0ABT8VQD8_9FLAO</name>
<dbReference type="RefSeq" id="WP_302883428.1">
    <property type="nucleotide sequence ID" value="NZ_JAUMIT010000001.1"/>
</dbReference>
<dbReference type="PANTHER" id="PTHR30069">
    <property type="entry name" value="TONB-DEPENDENT OUTER MEMBRANE RECEPTOR"/>
    <property type="match status" value="1"/>
</dbReference>
<evidence type="ECO:0000256" key="5">
    <source>
        <dbReference type="ARBA" id="ARBA00022729"/>
    </source>
</evidence>
<comment type="caution">
    <text evidence="10">The sequence shown here is derived from an EMBL/GenBank/DDBJ whole genome shotgun (WGS) entry which is preliminary data.</text>
</comment>
<dbReference type="InterPro" id="IPR008969">
    <property type="entry name" value="CarboxyPept-like_regulatory"/>
</dbReference>
<evidence type="ECO:0000256" key="2">
    <source>
        <dbReference type="ARBA" id="ARBA00022448"/>
    </source>
</evidence>
<protein>
    <submittedName>
        <fullName evidence="10">TonB-dependent receptor</fullName>
    </submittedName>
</protein>
<evidence type="ECO:0000256" key="4">
    <source>
        <dbReference type="ARBA" id="ARBA00022692"/>
    </source>
</evidence>
<keyword evidence="3 8" id="KW-1134">Transmembrane beta strand</keyword>
<reference evidence="10" key="1">
    <citation type="submission" date="2023-07" db="EMBL/GenBank/DDBJ databases">
        <title>Wenyingzhuangia sp. chi5 genome sequencing and assembly.</title>
        <authorList>
            <person name="Park S."/>
        </authorList>
    </citation>
    <scope>NUCLEOTIDE SEQUENCE</scope>
    <source>
        <strain evidence="10">Chi5</strain>
    </source>
</reference>
<dbReference type="Proteomes" id="UP001168642">
    <property type="component" value="Unassembled WGS sequence"/>
</dbReference>
<feature type="domain" description="TonB-dependent receptor plug" evidence="9">
    <location>
        <begin position="125"/>
        <end position="224"/>
    </location>
</feature>
<evidence type="ECO:0000256" key="6">
    <source>
        <dbReference type="ARBA" id="ARBA00023136"/>
    </source>
</evidence>
<dbReference type="Pfam" id="PF07715">
    <property type="entry name" value="Plug"/>
    <property type="match status" value="1"/>
</dbReference>
<keyword evidence="4 8" id="KW-0812">Transmembrane</keyword>
<evidence type="ECO:0000256" key="3">
    <source>
        <dbReference type="ARBA" id="ARBA00022452"/>
    </source>
</evidence>
<evidence type="ECO:0000256" key="1">
    <source>
        <dbReference type="ARBA" id="ARBA00004571"/>
    </source>
</evidence>
<comment type="similarity">
    <text evidence="8">Belongs to the TonB-dependent receptor family.</text>
</comment>
<dbReference type="Pfam" id="PF13715">
    <property type="entry name" value="CarbopepD_reg_2"/>
    <property type="match status" value="1"/>
</dbReference>
<dbReference type="InterPro" id="IPR039426">
    <property type="entry name" value="TonB-dep_rcpt-like"/>
</dbReference>